<gene>
    <name evidence="1" type="ORF">NCTC11343_05163</name>
    <name evidence="2" type="ORF">SPHINGO8BC_90057</name>
</gene>
<evidence type="ECO:0000313" key="1">
    <source>
        <dbReference type="EMBL" id="SPZ94229.1"/>
    </source>
</evidence>
<dbReference type="Proteomes" id="UP000432350">
    <property type="component" value="Unassembled WGS sequence"/>
</dbReference>
<accession>A0A2X2LM82</accession>
<dbReference type="EMBL" id="CABWMV010000028">
    <property type="protein sequence ID" value="VXD07639.1"/>
    <property type="molecule type" value="Genomic_DNA"/>
</dbReference>
<dbReference type="RefSeq" id="WP_201303551.1">
    <property type="nucleotide sequence ID" value="NZ_CP068086.1"/>
</dbReference>
<dbReference type="AlphaFoldDB" id="A0A2X2LM82"/>
<evidence type="ECO:0000313" key="2">
    <source>
        <dbReference type="EMBL" id="VXD07639.1"/>
    </source>
</evidence>
<reference evidence="1 3" key="1">
    <citation type="submission" date="2018-06" db="EMBL/GenBank/DDBJ databases">
        <authorList>
            <consortium name="Pathogen Informatics"/>
            <person name="Doyle S."/>
        </authorList>
    </citation>
    <scope>NUCLEOTIDE SEQUENCE [LARGE SCALE GENOMIC DNA]</scope>
    <source>
        <strain evidence="1 3">NCTC11343</strain>
    </source>
</reference>
<evidence type="ECO:0000313" key="4">
    <source>
        <dbReference type="Proteomes" id="UP000432350"/>
    </source>
</evidence>
<reference evidence="2 4" key="2">
    <citation type="submission" date="2019-10" db="EMBL/GenBank/DDBJ databases">
        <authorList>
            <person name="Karimi E."/>
        </authorList>
    </citation>
    <scope>NUCLEOTIDE SEQUENCE [LARGE SCALE GENOMIC DNA]</scope>
    <source>
        <strain evidence="2">Sphingobacterium sp. 8BC</strain>
    </source>
</reference>
<proteinExistence type="predicted"/>
<organism evidence="1 3">
    <name type="scientific">Sphingobacterium multivorum</name>
    <dbReference type="NCBI Taxonomy" id="28454"/>
    <lineage>
        <taxon>Bacteria</taxon>
        <taxon>Pseudomonadati</taxon>
        <taxon>Bacteroidota</taxon>
        <taxon>Sphingobacteriia</taxon>
        <taxon>Sphingobacteriales</taxon>
        <taxon>Sphingobacteriaceae</taxon>
        <taxon>Sphingobacterium</taxon>
    </lineage>
</organism>
<name>A0A2X2LM82_SPHMU</name>
<dbReference type="GeneID" id="97180004"/>
<protein>
    <submittedName>
        <fullName evidence="1">Uncharacterized protein</fullName>
    </submittedName>
</protein>
<evidence type="ECO:0000313" key="3">
    <source>
        <dbReference type="Proteomes" id="UP000251241"/>
    </source>
</evidence>
<sequence>MKRVLIILFILLVSFLIAAFFIKVNKRETLLYKIQQWVSYDAADWENYEKNKQLLASGATEVTTTEVTAAEDDLYPVDTNRISPEFRALEIEKIKKADFGRLVIAKLRPDHEDAQIALIHLTDRKLTDVIINQKINIKVGTCFENPKTAGNYRCVSCMILLYNREKKDWVEAPNGENFLKNAYDFYQASEGDIWQARELSMRIPYDYALVAKYSK</sequence>
<dbReference type="Proteomes" id="UP000251241">
    <property type="component" value="Unassembled WGS sequence"/>
</dbReference>
<accession>A0A654DT93</accession>
<dbReference type="EMBL" id="UAUU01000011">
    <property type="protein sequence ID" value="SPZ94229.1"/>
    <property type="molecule type" value="Genomic_DNA"/>
</dbReference>